<dbReference type="InterPro" id="IPR050789">
    <property type="entry name" value="Diverse_Enzym_Activities"/>
</dbReference>
<feature type="region of interest" description="Disordered" evidence="1">
    <location>
        <begin position="384"/>
        <end position="427"/>
    </location>
</feature>
<organism evidence="3 4">
    <name type="scientific">Streptomyces corchorusii</name>
    <name type="common">Streptomyces chibaensis</name>
    <dbReference type="NCBI Taxonomy" id="1903"/>
    <lineage>
        <taxon>Bacteria</taxon>
        <taxon>Bacillati</taxon>
        <taxon>Actinomycetota</taxon>
        <taxon>Actinomycetes</taxon>
        <taxon>Kitasatosporales</taxon>
        <taxon>Streptomycetaceae</taxon>
        <taxon>Streptomyces</taxon>
    </lineage>
</organism>
<dbReference type="Gene3D" id="3.40.710.10">
    <property type="entry name" value="DD-peptidase/beta-lactamase superfamily"/>
    <property type="match status" value="1"/>
</dbReference>
<name>A0A101PR19_STRCK</name>
<dbReference type="Proteomes" id="UP000053398">
    <property type="component" value="Unassembled WGS sequence"/>
</dbReference>
<dbReference type="InterPro" id="IPR012338">
    <property type="entry name" value="Beta-lactam/transpept-like"/>
</dbReference>
<keyword evidence="4" id="KW-1185">Reference proteome</keyword>
<proteinExistence type="predicted"/>
<comment type="caution">
    <text evidence="3">The sequence shown here is derived from an EMBL/GenBank/DDBJ whole genome shotgun (WGS) entry which is preliminary data.</text>
</comment>
<feature type="compositionally biased region" description="Basic and acidic residues" evidence="1">
    <location>
        <begin position="400"/>
        <end position="415"/>
    </location>
</feature>
<dbReference type="SUPFAM" id="SSF56601">
    <property type="entry name" value="beta-lactamase/transpeptidase-like"/>
    <property type="match status" value="1"/>
</dbReference>
<evidence type="ECO:0000259" key="2">
    <source>
        <dbReference type="Pfam" id="PF00144"/>
    </source>
</evidence>
<dbReference type="AlphaFoldDB" id="A0A101PR19"/>
<evidence type="ECO:0000313" key="3">
    <source>
        <dbReference type="EMBL" id="KUN16118.1"/>
    </source>
</evidence>
<dbReference type="SMR" id="A0A101PR19"/>
<evidence type="ECO:0000256" key="1">
    <source>
        <dbReference type="SAM" id="MobiDB-lite"/>
    </source>
</evidence>
<dbReference type="PANTHER" id="PTHR43283:SF3">
    <property type="entry name" value="BETA-LACTAMASE FAMILY PROTEIN (AFU_ORTHOLOGUE AFUA_5G07500)"/>
    <property type="match status" value="1"/>
</dbReference>
<protein>
    <recommendedName>
        <fullName evidence="2">Beta-lactamase-related domain-containing protein</fullName>
    </recommendedName>
</protein>
<dbReference type="Pfam" id="PF00144">
    <property type="entry name" value="Beta-lactamase"/>
    <property type="match status" value="1"/>
</dbReference>
<reference evidence="3 4" key="1">
    <citation type="submission" date="2015-10" db="EMBL/GenBank/DDBJ databases">
        <title>Draft genome sequence of Streptomyces corchorusii DSM 40340, type strain for the species Streptomyces corchorusii.</title>
        <authorList>
            <person name="Ruckert C."/>
            <person name="Winkler A."/>
            <person name="Kalinowski J."/>
            <person name="Kampfer P."/>
            <person name="Glaeser S."/>
        </authorList>
    </citation>
    <scope>NUCLEOTIDE SEQUENCE [LARGE SCALE GENOMIC DNA]</scope>
    <source>
        <strain evidence="3 4">DSM 40340</strain>
    </source>
</reference>
<dbReference type="PANTHER" id="PTHR43283">
    <property type="entry name" value="BETA-LACTAMASE-RELATED"/>
    <property type="match status" value="1"/>
</dbReference>
<dbReference type="InterPro" id="IPR001466">
    <property type="entry name" value="Beta-lactam-related"/>
</dbReference>
<sequence length="427" mass="46003">MKQPEGELARALFEAIGPQRHLGVQLYVSVRGRPVFDLAAGRRDDGTALDPDDLLVWFSAGKPLVAAAVCRLWQDGLIDLDEPVATYLPAFAAGGKAAITTRHLLTHSGGRMSAPGPPGSGIADPFAVDYEPAIGLALAAELHPEDRPGEQPSYSASVLTWLVLSQLVRHHTGARFDDVVAETIGRPLGMETHYGFTKSELRELGNRVCTFVAPRTGLYLNDADAREGAAIREVLAGGTFHRTIDPGAGLWASARSLGRFYELLCARAVGGSWAPADGILDERTVAEMIKPQRPSFFEEAPLIDFGLGLTLETRRLGPQYAYFGSSCSFATFGHQGHGAPMAFADPRHDLVVSFNGNGLPGRVLGKRIWQRISDAVYEELGLTLPDEPAHDGGPRPVPRRRLDLRPPSARADHGDAPTGAATPRRFE</sequence>
<gene>
    <name evidence="3" type="ORF">AQJ11_40610</name>
</gene>
<dbReference type="RefSeq" id="WP_059266765.1">
    <property type="nucleotide sequence ID" value="NZ_KQ948375.1"/>
</dbReference>
<dbReference type="EMBL" id="LMWP01000062">
    <property type="protein sequence ID" value="KUN16118.1"/>
    <property type="molecule type" value="Genomic_DNA"/>
</dbReference>
<feature type="domain" description="Beta-lactamase-related" evidence="2">
    <location>
        <begin position="15"/>
        <end position="374"/>
    </location>
</feature>
<evidence type="ECO:0000313" key="4">
    <source>
        <dbReference type="Proteomes" id="UP000053398"/>
    </source>
</evidence>
<accession>A0A101PR19</accession>